<dbReference type="PROSITE" id="PS51635">
    <property type="entry name" value="PNPLA"/>
    <property type="match status" value="1"/>
</dbReference>
<dbReference type="InterPro" id="IPR050301">
    <property type="entry name" value="NTE"/>
</dbReference>
<dbReference type="PANTHER" id="PTHR14226">
    <property type="entry name" value="NEUROPATHY TARGET ESTERASE/SWISS CHEESE D.MELANOGASTER"/>
    <property type="match status" value="1"/>
</dbReference>
<keyword evidence="1 4" id="KW-0378">Hydrolase</keyword>
<reference evidence="7 8" key="1">
    <citation type="submission" date="2024-03" db="EMBL/GenBank/DDBJ databases">
        <title>Draft genome sequence of Pseudonocardia sp. DW16-2.</title>
        <authorList>
            <person name="Duangmal K."/>
        </authorList>
    </citation>
    <scope>NUCLEOTIDE SEQUENCE [LARGE SCALE GENOMIC DNA]</scope>
    <source>
        <strain evidence="7 8">DW16-2</strain>
    </source>
</reference>
<keyword evidence="5" id="KW-0812">Transmembrane</keyword>
<keyword evidence="3 4" id="KW-0443">Lipid metabolism</keyword>
<dbReference type="SUPFAM" id="SSF52151">
    <property type="entry name" value="FabD/lysophospholipase-like"/>
    <property type="match status" value="1"/>
</dbReference>
<evidence type="ECO:0000259" key="6">
    <source>
        <dbReference type="PROSITE" id="PS51635"/>
    </source>
</evidence>
<feature type="short sequence motif" description="DGA/G" evidence="4">
    <location>
        <begin position="188"/>
        <end position="190"/>
    </location>
</feature>
<evidence type="ECO:0000256" key="3">
    <source>
        <dbReference type="ARBA" id="ARBA00023098"/>
    </source>
</evidence>
<gene>
    <name evidence="7" type="ORF">WJX68_16835</name>
</gene>
<dbReference type="PANTHER" id="PTHR14226:SF57">
    <property type="entry name" value="BLR7027 PROTEIN"/>
    <property type="match status" value="1"/>
</dbReference>
<feature type="short sequence motif" description="GXGXXG" evidence="4">
    <location>
        <begin position="12"/>
        <end position="17"/>
    </location>
</feature>
<evidence type="ECO:0000313" key="8">
    <source>
        <dbReference type="Proteomes" id="UP001364211"/>
    </source>
</evidence>
<keyword evidence="8" id="KW-1185">Reference proteome</keyword>
<evidence type="ECO:0000256" key="1">
    <source>
        <dbReference type="ARBA" id="ARBA00022801"/>
    </source>
</evidence>
<feature type="active site" description="Nucleophile" evidence="4">
    <location>
        <position position="45"/>
    </location>
</feature>
<feature type="transmembrane region" description="Helical" evidence="5">
    <location>
        <begin position="7"/>
        <end position="30"/>
    </location>
</feature>
<keyword evidence="5" id="KW-0472">Membrane</keyword>
<dbReference type="EMBL" id="JBBJUP010000013">
    <property type="protein sequence ID" value="MEJ8280611.1"/>
    <property type="molecule type" value="Genomic_DNA"/>
</dbReference>
<comment type="caution">
    <text evidence="7">The sequence shown here is derived from an EMBL/GenBank/DDBJ whole genome shotgun (WGS) entry which is preliminary data.</text>
</comment>
<protein>
    <submittedName>
        <fullName evidence="7">Patatin-like phospholipase family protein</fullName>
    </submittedName>
</protein>
<dbReference type="InterPro" id="IPR016035">
    <property type="entry name" value="Acyl_Trfase/lysoPLipase"/>
</dbReference>
<dbReference type="Gene3D" id="3.40.1090.10">
    <property type="entry name" value="Cytosolic phospholipase A2 catalytic domain"/>
    <property type="match status" value="2"/>
</dbReference>
<dbReference type="InterPro" id="IPR002641">
    <property type="entry name" value="PNPLA_dom"/>
</dbReference>
<dbReference type="Proteomes" id="UP001364211">
    <property type="component" value="Unassembled WGS sequence"/>
</dbReference>
<keyword evidence="5" id="KW-1133">Transmembrane helix</keyword>
<evidence type="ECO:0000256" key="2">
    <source>
        <dbReference type="ARBA" id="ARBA00022963"/>
    </source>
</evidence>
<keyword evidence="2 4" id="KW-0442">Lipid degradation</keyword>
<feature type="active site" description="Proton acceptor" evidence="4">
    <location>
        <position position="188"/>
    </location>
</feature>
<accession>A0ABU8TAS1</accession>
<evidence type="ECO:0000256" key="4">
    <source>
        <dbReference type="PROSITE-ProRule" id="PRU01161"/>
    </source>
</evidence>
<dbReference type="Pfam" id="PF01734">
    <property type="entry name" value="Patatin"/>
    <property type="match status" value="1"/>
</dbReference>
<feature type="domain" description="PNPLA" evidence="6">
    <location>
        <begin position="8"/>
        <end position="202"/>
    </location>
</feature>
<evidence type="ECO:0000256" key="5">
    <source>
        <dbReference type="SAM" id="Phobius"/>
    </source>
</evidence>
<feature type="short sequence motif" description="GXSXG" evidence="4">
    <location>
        <begin position="43"/>
        <end position="47"/>
    </location>
</feature>
<organism evidence="7 8">
    <name type="scientific">Pseudonocardia spirodelae</name>
    <dbReference type="NCBI Taxonomy" id="3133431"/>
    <lineage>
        <taxon>Bacteria</taxon>
        <taxon>Bacillati</taxon>
        <taxon>Actinomycetota</taxon>
        <taxon>Actinomycetes</taxon>
        <taxon>Pseudonocardiales</taxon>
        <taxon>Pseudonocardiaceae</taxon>
        <taxon>Pseudonocardia</taxon>
    </lineage>
</organism>
<proteinExistence type="predicted"/>
<evidence type="ECO:0000313" key="7">
    <source>
        <dbReference type="EMBL" id="MEJ8280611.1"/>
    </source>
</evidence>
<dbReference type="RefSeq" id="WP_340291936.1">
    <property type="nucleotide sequence ID" value="NZ_JBBJUP010000013.1"/>
</dbReference>
<sequence length="282" mass="29036">MSDDRRALVLGGGGLTGIAWMYGLVSGLLADGVDLRDADLVVGTSAGSVVGTNLAAGRDPAQLYGTQLAPPAGEIAATMGLRLALRVGAAVVRGPRDARRVRARIGRMALDTETVPEAERVGVIRSRLGDARWPADRDLWVTAVDAHTGDFRVLTRDDGVDVATAVAASCAVPGVWPPVTVGPTRLVDGGVRSMANADLAAGYGRVVVLAPLSGGLGGAASPRVQAEALGALARVALVEPDRRARRAFGRNPLDPAHRAASARAGRAQAVDVVARVARVWDS</sequence>
<name>A0ABU8TAS1_9PSEU</name>